<dbReference type="CDD" id="cd16325">
    <property type="entry name" value="LolA"/>
    <property type="match status" value="1"/>
</dbReference>
<evidence type="ECO:0000256" key="4">
    <source>
        <dbReference type="ARBA" id="ARBA00014035"/>
    </source>
</evidence>
<keyword evidence="7" id="KW-0653">Protein transport</keyword>
<keyword evidence="5" id="KW-0813">Transport</keyword>
<comment type="subunit">
    <text evidence="3">Monomer.</text>
</comment>
<keyword evidence="6" id="KW-0574">Periplasm</keyword>
<evidence type="ECO:0000256" key="3">
    <source>
        <dbReference type="ARBA" id="ARBA00011245"/>
    </source>
</evidence>
<proteinExistence type="inferred from homology"/>
<comment type="similarity">
    <text evidence="2">Belongs to the LolA family.</text>
</comment>
<dbReference type="AlphaFoldDB" id="A0A382A5N7"/>
<dbReference type="SUPFAM" id="SSF89392">
    <property type="entry name" value="Prokaryotic lipoproteins and lipoprotein localization factors"/>
    <property type="match status" value="1"/>
</dbReference>
<comment type="subcellular location">
    <subcellularLocation>
        <location evidence="1">Periplasm</location>
    </subcellularLocation>
</comment>
<dbReference type="InterPro" id="IPR018323">
    <property type="entry name" value="OM_lipoprot_carrier_LolA_Pbac"/>
</dbReference>
<sequence>MNLLHKFLILFTLLTLPETLFAETSEQQALDAIQRQYEKVSTFEADFTQRSYVKMMNQTHSVKGTVKIKKPGKMKWVYGAPDTQILISDGKNLWLYVPEEEQATKVPVESIYSSNTPALFLAGKGKLTRSFNVESVSEENRNILVTLVPKNEDQGLARLILHANKKNYQITGSTVYDKLGNKTDIRFSRIRINREIPEEQFQLKTPPGVEILDYTQTP</sequence>
<evidence type="ECO:0000256" key="2">
    <source>
        <dbReference type="ARBA" id="ARBA00007615"/>
    </source>
</evidence>
<dbReference type="InterPro" id="IPR029046">
    <property type="entry name" value="LolA/LolB/LppX"/>
</dbReference>
<evidence type="ECO:0000256" key="5">
    <source>
        <dbReference type="ARBA" id="ARBA00022448"/>
    </source>
</evidence>
<dbReference type="Pfam" id="PF03548">
    <property type="entry name" value="LolA"/>
    <property type="match status" value="1"/>
</dbReference>
<gene>
    <name evidence="9" type="ORF">METZ01_LOCUS149201</name>
</gene>
<keyword evidence="8" id="KW-0143">Chaperone</keyword>
<name>A0A382A5N7_9ZZZZ</name>
<dbReference type="PANTHER" id="PTHR35869:SF1">
    <property type="entry name" value="OUTER-MEMBRANE LIPOPROTEIN CARRIER PROTEIN"/>
    <property type="match status" value="1"/>
</dbReference>
<dbReference type="GO" id="GO:0042953">
    <property type="term" value="P:lipoprotein transport"/>
    <property type="evidence" value="ECO:0007669"/>
    <property type="project" value="InterPro"/>
</dbReference>
<dbReference type="Gene3D" id="2.50.20.10">
    <property type="entry name" value="Lipoprotein localisation LolA/LolB/LppX"/>
    <property type="match status" value="1"/>
</dbReference>
<reference evidence="9" key="1">
    <citation type="submission" date="2018-05" db="EMBL/GenBank/DDBJ databases">
        <authorList>
            <person name="Lanie J.A."/>
            <person name="Ng W.-L."/>
            <person name="Kazmierczak K.M."/>
            <person name="Andrzejewski T.M."/>
            <person name="Davidsen T.M."/>
            <person name="Wayne K.J."/>
            <person name="Tettelin H."/>
            <person name="Glass J.I."/>
            <person name="Rusch D."/>
            <person name="Podicherti R."/>
            <person name="Tsui H.-C.T."/>
            <person name="Winkler M.E."/>
        </authorList>
    </citation>
    <scope>NUCLEOTIDE SEQUENCE</scope>
</reference>
<dbReference type="NCBIfam" id="TIGR00547">
    <property type="entry name" value="lolA"/>
    <property type="match status" value="1"/>
</dbReference>
<evidence type="ECO:0000256" key="1">
    <source>
        <dbReference type="ARBA" id="ARBA00004418"/>
    </source>
</evidence>
<evidence type="ECO:0000256" key="6">
    <source>
        <dbReference type="ARBA" id="ARBA00022764"/>
    </source>
</evidence>
<dbReference type="HAMAP" id="MF_00240">
    <property type="entry name" value="LolA"/>
    <property type="match status" value="1"/>
</dbReference>
<protein>
    <recommendedName>
        <fullName evidence="4">Outer-membrane lipoprotein carrier protein</fullName>
    </recommendedName>
</protein>
<evidence type="ECO:0000313" key="9">
    <source>
        <dbReference type="EMBL" id="SVA96347.1"/>
    </source>
</evidence>
<accession>A0A382A5N7</accession>
<dbReference type="EMBL" id="UINC01023852">
    <property type="protein sequence ID" value="SVA96347.1"/>
    <property type="molecule type" value="Genomic_DNA"/>
</dbReference>
<dbReference type="PANTHER" id="PTHR35869">
    <property type="entry name" value="OUTER-MEMBRANE LIPOPROTEIN CARRIER PROTEIN"/>
    <property type="match status" value="1"/>
</dbReference>
<evidence type="ECO:0000256" key="7">
    <source>
        <dbReference type="ARBA" id="ARBA00022927"/>
    </source>
</evidence>
<evidence type="ECO:0000256" key="8">
    <source>
        <dbReference type="ARBA" id="ARBA00023186"/>
    </source>
</evidence>
<organism evidence="9">
    <name type="scientific">marine metagenome</name>
    <dbReference type="NCBI Taxonomy" id="408172"/>
    <lineage>
        <taxon>unclassified sequences</taxon>
        <taxon>metagenomes</taxon>
        <taxon>ecological metagenomes</taxon>
    </lineage>
</organism>
<dbReference type="GO" id="GO:0042597">
    <property type="term" value="C:periplasmic space"/>
    <property type="evidence" value="ECO:0007669"/>
    <property type="project" value="UniProtKB-SubCell"/>
</dbReference>
<dbReference type="InterPro" id="IPR004564">
    <property type="entry name" value="OM_lipoprot_carrier_LolA-like"/>
</dbReference>